<dbReference type="EMBL" id="CAKLDM010000001">
    <property type="protein sequence ID" value="CAH0536257.1"/>
    <property type="molecule type" value="Genomic_DNA"/>
</dbReference>
<feature type="transmembrane region" description="Helical" evidence="6">
    <location>
        <begin position="46"/>
        <end position="67"/>
    </location>
</feature>
<feature type="transmembrane region" description="Helical" evidence="6">
    <location>
        <begin position="175"/>
        <end position="195"/>
    </location>
</feature>
<dbReference type="Pfam" id="PF01925">
    <property type="entry name" value="TauE"/>
    <property type="match status" value="1"/>
</dbReference>
<name>A0ABN8DXJ5_9VIBR</name>
<dbReference type="PANTHER" id="PTHR43483:SF3">
    <property type="entry name" value="MEMBRANE TRANSPORTER PROTEIN HI_0806-RELATED"/>
    <property type="match status" value="1"/>
</dbReference>
<feature type="transmembrane region" description="Helical" evidence="6">
    <location>
        <begin position="12"/>
        <end position="40"/>
    </location>
</feature>
<evidence type="ECO:0000256" key="5">
    <source>
        <dbReference type="ARBA" id="ARBA00023136"/>
    </source>
</evidence>
<evidence type="ECO:0000313" key="8">
    <source>
        <dbReference type="Proteomes" id="UP000838748"/>
    </source>
</evidence>
<feature type="transmembrane region" description="Helical" evidence="6">
    <location>
        <begin position="105"/>
        <end position="122"/>
    </location>
</feature>
<comment type="caution">
    <text evidence="7">The sequence shown here is derived from an EMBL/GenBank/DDBJ whole genome shotgun (WGS) entry which is preliminary data.</text>
</comment>
<organism evidence="7 8">
    <name type="scientific">Vibrio marisflavi CECT 7928</name>
    <dbReference type="NCBI Taxonomy" id="634439"/>
    <lineage>
        <taxon>Bacteria</taxon>
        <taxon>Pseudomonadati</taxon>
        <taxon>Pseudomonadota</taxon>
        <taxon>Gammaproteobacteria</taxon>
        <taxon>Vibrionales</taxon>
        <taxon>Vibrionaceae</taxon>
        <taxon>Vibrio</taxon>
    </lineage>
</organism>
<accession>A0ABN8DXJ5</accession>
<dbReference type="Proteomes" id="UP000838748">
    <property type="component" value="Unassembled WGS sequence"/>
</dbReference>
<comment type="subcellular location">
    <subcellularLocation>
        <location evidence="6">Cell membrane</location>
        <topology evidence="6">Multi-pass membrane protein</topology>
    </subcellularLocation>
    <subcellularLocation>
        <location evidence="1">Membrane</location>
        <topology evidence="1">Multi-pass membrane protein</topology>
    </subcellularLocation>
</comment>
<feature type="transmembrane region" description="Helical" evidence="6">
    <location>
        <begin position="143"/>
        <end position="163"/>
    </location>
</feature>
<keyword evidence="8" id="KW-1185">Reference proteome</keyword>
<gene>
    <name evidence="7" type="ORF">VMF7928_00298</name>
</gene>
<evidence type="ECO:0000256" key="6">
    <source>
        <dbReference type="RuleBase" id="RU363041"/>
    </source>
</evidence>
<evidence type="ECO:0000256" key="3">
    <source>
        <dbReference type="ARBA" id="ARBA00022692"/>
    </source>
</evidence>
<keyword evidence="3 6" id="KW-0812">Transmembrane</keyword>
<evidence type="ECO:0000256" key="2">
    <source>
        <dbReference type="ARBA" id="ARBA00009142"/>
    </source>
</evidence>
<reference evidence="7" key="1">
    <citation type="submission" date="2021-11" db="EMBL/GenBank/DDBJ databases">
        <authorList>
            <person name="Rodrigo-Torres L."/>
            <person name="Arahal R. D."/>
            <person name="Lucena T."/>
        </authorList>
    </citation>
    <scope>NUCLEOTIDE SEQUENCE</scope>
    <source>
        <strain evidence="7">CECT 7928</strain>
    </source>
</reference>
<keyword evidence="6" id="KW-1003">Cell membrane</keyword>
<evidence type="ECO:0000256" key="1">
    <source>
        <dbReference type="ARBA" id="ARBA00004141"/>
    </source>
</evidence>
<keyword evidence="4 6" id="KW-1133">Transmembrane helix</keyword>
<proteinExistence type="inferred from homology"/>
<keyword evidence="5 6" id="KW-0472">Membrane</keyword>
<dbReference type="InterPro" id="IPR002781">
    <property type="entry name" value="TM_pro_TauE-like"/>
</dbReference>
<evidence type="ECO:0000313" key="7">
    <source>
        <dbReference type="EMBL" id="CAH0536257.1"/>
    </source>
</evidence>
<comment type="similarity">
    <text evidence="2 6">Belongs to the 4-toluene sulfonate uptake permease (TSUP) (TC 2.A.102) family.</text>
</comment>
<feature type="transmembrane region" description="Helical" evidence="6">
    <location>
        <begin position="79"/>
        <end position="99"/>
    </location>
</feature>
<dbReference type="PANTHER" id="PTHR43483">
    <property type="entry name" value="MEMBRANE TRANSPORTER PROTEIN HI_0806-RELATED"/>
    <property type="match status" value="1"/>
</dbReference>
<feature type="transmembrane region" description="Helical" evidence="6">
    <location>
        <begin position="241"/>
        <end position="258"/>
    </location>
</feature>
<evidence type="ECO:0000256" key="4">
    <source>
        <dbReference type="ARBA" id="ARBA00022989"/>
    </source>
</evidence>
<protein>
    <recommendedName>
        <fullName evidence="6">Probable membrane transporter protein</fullName>
    </recommendedName>
</protein>
<feature type="transmembrane region" description="Helical" evidence="6">
    <location>
        <begin position="207"/>
        <end position="229"/>
    </location>
</feature>
<sequence>MLFLDLASMALIAGLLVGLIGGSASLVLIPVLLAFFTHIYGDTGVALHYATTTSLATSLISKVFSLWLHHKHGRLNWSLYTRIVPILAPGLIAGAVASYWIPEKYVTLLLAAMMAQVGYSMLPERTQLIENYKSLSKRMSVKIGLVSGLLGVSGNELTVSSLVRRGIDVKSACAMGSLISSSVSFALVAVGMLSTPQTVDSASHYQIGYLYLPAIVVLAPVATVSAKVAASWATKLRKEQLQMLFSIVMFVCAIKTYSF</sequence>
<dbReference type="RefSeq" id="WP_237359721.1">
    <property type="nucleotide sequence ID" value="NZ_CAKLDM010000001.1"/>
</dbReference>